<dbReference type="InterPro" id="IPR008966">
    <property type="entry name" value="Adhesion_dom_sf"/>
</dbReference>
<evidence type="ECO:0000313" key="4">
    <source>
        <dbReference type="Proteomes" id="UP000040841"/>
    </source>
</evidence>
<name>A0AA36LP85_YERMO</name>
<evidence type="ECO:0000259" key="2">
    <source>
        <dbReference type="Pfam" id="PF00419"/>
    </source>
</evidence>
<dbReference type="PANTHER" id="PTHR33420">
    <property type="entry name" value="FIMBRIAL SUBUNIT ELFA-RELATED"/>
    <property type="match status" value="1"/>
</dbReference>
<evidence type="ECO:0000256" key="1">
    <source>
        <dbReference type="SAM" id="SignalP"/>
    </source>
</evidence>
<dbReference type="PANTHER" id="PTHR33420:SF25">
    <property type="entry name" value="PROTEIN FIMF"/>
    <property type="match status" value="1"/>
</dbReference>
<proteinExistence type="predicted"/>
<dbReference type="EMBL" id="CQBM01000011">
    <property type="protein sequence ID" value="CNI50006.1"/>
    <property type="molecule type" value="Genomic_DNA"/>
</dbReference>
<evidence type="ECO:0000313" key="3">
    <source>
        <dbReference type="EMBL" id="CNI50006.1"/>
    </source>
</evidence>
<feature type="chain" id="PRO_5041230839" evidence="1">
    <location>
        <begin position="21"/>
        <end position="177"/>
    </location>
</feature>
<accession>A0AA36LP85</accession>
<dbReference type="Proteomes" id="UP000040841">
    <property type="component" value="Unassembled WGS sequence"/>
</dbReference>
<gene>
    <name evidence="3" type="primary">fimF</name>
    <name evidence="3" type="ORF">ERS008502_03447</name>
</gene>
<dbReference type="Gene3D" id="2.60.40.1090">
    <property type="entry name" value="Fimbrial-type adhesion domain"/>
    <property type="match status" value="1"/>
</dbReference>
<dbReference type="AlphaFoldDB" id="A0AA36LP85"/>
<dbReference type="InterPro" id="IPR050263">
    <property type="entry name" value="Bact_Fimbrial_Adh_Pro"/>
</dbReference>
<dbReference type="Pfam" id="PF00419">
    <property type="entry name" value="Fimbrial"/>
    <property type="match status" value="1"/>
</dbReference>
<dbReference type="SUPFAM" id="SSF49401">
    <property type="entry name" value="Bacterial adhesins"/>
    <property type="match status" value="1"/>
</dbReference>
<organism evidence="3 4">
    <name type="scientific">Yersinia mollaretii</name>
    <dbReference type="NCBI Taxonomy" id="33060"/>
    <lineage>
        <taxon>Bacteria</taxon>
        <taxon>Pseudomonadati</taxon>
        <taxon>Pseudomonadota</taxon>
        <taxon>Gammaproteobacteria</taxon>
        <taxon>Enterobacterales</taxon>
        <taxon>Yersiniaceae</taxon>
        <taxon>Yersinia</taxon>
    </lineage>
</organism>
<dbReference type="InterPro" id="IPR000259">
    <property type="entry name" value="Adhesion_dom_fimbrial"/>
</dbReference>
<dbReference type="InterPro" id="IPR036937">
    <property type="entry name" value="Adhesion_dom_fimbrial_sf"/>
</dbReference>
<dbReference type="GO" id="GO:0043709">
    <property type="term" value="P:cell adhesion involved in single-species biofilm formation"/>
    <property type="evidence" value="ECO:0007669"/>
    <property type="project" value="TreeGrafter"/>
</dbReference>
<comment type="caution">
    <text evidence="3">The sequence shown here is derived from an EMBL/GenBank/DDBJ whole genome shotgun (WGS) entry which is preliminary data.</text>
</comment>
<keyword evidence="1" id="KW-0732">Signal</keyword>
<feature type="domain" description="Fimbrial-type adhesion" evidence="2">
    <location>
        <begin position="26"/>
        <end position="177"/>
    </location>
</feature>
<sequence length="177" mass="18535">MKKNAFYLSASLLFSPVSLAYDVMIDISGSIADNSCDVVVENISVPIGDVALKTFTYPGQVTGITAFTIELTNCRAAAKGVKVSFTGNADPVNTDLLQLDNPTAAGSATGMAVGFLAEDRITAIPLNTSVPASTAYNLDPSSPDNTILNFYAQYQSTGAPLKAGIANATATFYLEYQ</sequence>
<dbReference type="GO" id="GO:0009289">
    <property type="term" value="C:pilus"/>
    <property type="evidence" value="ECO:0007669"/>
    <property type="project" value="InterPro"/>
</dbReference>
<dbReference type="RefSeq" id="WP_049679088.1">
    <property type="nucleotide sequence ID" value="NZ_CABMMJ010000011.1"/>
</dbReference>
<protein>
    <submittedName>
        <fullName evidence="3">Fimbrial protein BcfF</fullName>
    </submittedName>
</protein>
<feature type="signal peptide" evidence="1">
    <location>
        <begin position="1"/>
        <end position="20"/>
    </location>
</feature>
<reference evidence="3 4" key="1">
    <citation type="submission" date="2015-03" db="EMBL/GenBank/DDBJ databases">
        <authorList>
            <consortium name="Pathogen Informatics"/>
            <person name="Murphy D."/>
        </authorList>
    </citation>
    <scope>NUCLEOTIDE SEQUENCE [LARGE SCALE GENOMIC DNA]</scope>
    <source>
        <strain evidence="3 4">FE82747</strain>
    </source>
</reference>